<organism evidence="2 3">
    <name type="scientific">Mycena alexandri</name>
    <dbReference type="NCBI Taxonomy" id="1745969"/>
    <lineage>
        <taxon>Eukaryota</taxon>
        <taxon>Fungi</taxon>
        <taxon>Dikarya</taxon>
        <taxon>Basidiomycota</taxon>
        <taxon>Agaricomycotina</taxon>
        <taxon>Agaricomycetes</taxon>
        <taxon>Agaricomycetidae</taxon>
        <taxon>Agaricales</taxon>
        <taxon>Marasmiineae</taxon>
        <taxon>Mycenaceae</taxon>
        <taxon>Mycena</taxon>
    </lineage>
</organism>
<feature type="region of interest" description="Disordered" evidence="1">
    <location>
        <begin position="142"/>
        <end position="164"/>
    </location>
</feature>
<reference evidence="2" key="1">
    <citation type="submission" date="2023-03" db="EMBL/GenBank/DDBJ databases">
        <title>Massive genome expansion in bonnet fungi (Mycena s.s.) driven by repeated elements and novel gene families across ecological guilds.</title>
        <authorList>
            <consortium name="Lawrence Berkeley National Laboratory"/>
            <person name="Harder C.B."/>
            <person name="Miyauchi S."/>
            <person name="Viragh M."/>
            <person name="Kuo A."/>
            <person name="Thoen E."/>
            <person name="Andreopoulos B."/>
            <person name="Lu D."/>
            <person name="Skrede I."/>
            <person name="Drula E."/>
            <person name="Henrissat B."/>
            <person name="Morin E."/>
            <person name="Kohler A."/>
            <person name="Barry K."/>
            <person name="LaButti K."/>
            <person name="Morin E."/>
            <person name="Salamov A."/>
            <person name="Lipzen A."/>
            <person name="Mereny Z."/>
            <person name="Hegedus B."/>
            <person name="Baldrian P."/>
            <person name="Stursova M."/>
            <person name="Weitz H."/>
            <person name="Taylor A."/>
            <person name="Grigoriev I.V."/>
            <person name="Nagy L.G."/>
            <person name="Martin F."/>
            <person name="Kauserud H."/>
        </authorList>
    </citation>
    <scope>NUCLEOTIDE SEQUENCE</scope>
    <source>
        <strain evidence="2">CBHHK200</strain>
    </source>
</reference>
<protein>
    <submittedName>
        <fullName evidence="2">Uncharacterized protein</fullName>
    </submittedName>
</protein>
<evidence type="ECO:0000256" key="1">
    <source>
        <dbReference type="SAM" id="MobiDB-lite"/>
    </source>
</evidence>
<keyword evidence="3" id="KW-1185">Reference proteome</keyword>
<dbReference type="EMBL" id="JARJCM010000145">
    <property type="protein sequence ID" value="KAJ7025986.1"/>
    <property type="molecule type" value="Genomic_DNA"/>
</dbReference>
<evidence type="ECO:0000313" key="3">
    <source>
        <dbReference type="Proteomes" id="UP001218188"/>
    </source>
</evidence>
<accession>A0AAD6WWI2</accession>
<dbReference type="AlphaFoldDB" id="A0AAD6WWI2"/>
<name>A0AAD6WWI2_9AGAR</name>
<sequence length="299" mass="33061">MLQLALPAFPRPKRILPPLILNRLCLARRERQHLQLHLIVVIGAGMALRTADGMISASAPRGRVSDWGLTFLGSGVPIAVAHCLVVGGGGLYFAFAEKMVLLGSSESSAGVPEEMVYVRNIVKSGISRWEKTDLLNPEYRAPQNEQRERIDEGGRDIGSLRRGFHGSRLPKLQRQESARQDANMGQAKRNTDLEYLAAQLERSELIDHFHACIDTCKGKRQLGVLGADCGWILARLQSHSLIIRQGQEYKTRQEQLVVRLGPGAGAGCLWQWSFELIVAATRVANLVRSISWSDLVLAL</sequence>
<feature type="compositionally biased region" description="Basic and acidic residues" evidence="1">
    <location>
        <begin position="145"/>
        <end position="159"/>
    </location>
</feature>
<proteinExistence type="predicted"/>
<gene>
    <name evidence="2" type="ORF">C8F04DRAFT_1190908</name>
</gene>
<evidence type="ECO:0000313" key="2">
    <source>
        <dbReference type="EMBL" id="KAJ7025986.1"/>
    </source>
</evidence>
<comment type="caution">
    <text evidence="2">The sequence shown here is derived from an EMBL/GenBank/DDBJ whole genome shotgun (WGS) entry which is preliminary data.</text>
</comment>
<dbReference type="Proteomes" id="UP001218188">
    <property type="component" value="Unassembled WGS sequence"/>
</dbReference>